<organism evidence="2 3">
    <name type="scientific">Sinorhizobium americanum</name>
    <dbReference type="NCBI Taxonomy" id="194963"/>
    <lineage>
        <taxon>Bacteria</taxon>
        <taxon>Pseudomonadati</taxon>
        <taxon>Pseudomonadota</taxon>
        <taxon>Alphaproteobacteria</taxon>
        <taxon>Hyphomicrobiales</taxon>
        <taxon>Rhizobiaceae</taxon>
        <taxon>Sinorhizobium/Ensifer group</taxon>
        <taxon>Sinorhizobium</taxon>
    </lineage>
</organism>
<evidence type="ECO:0000256" key="1">
    <source>
        <dbReference type="SAM" id="Phobius"/>
    </source>
</evidence>
<sequence length="152" mass="16246">MGECMNLSTAALGLIVACVVGFVGLIMVMIGECDRPLPPLLLSLTAVDEGDVWTPGCGLPKGKKQAFSPELTKRLQALFPAGSDAAAVERELQALGFKVVSRCPNVPSARLAPFLQKGCAWPMNAELVWRRTEDGKVADLSGHVFFKPSGEY</sequence>
<accession>A0A2S3YVN3</accession>
<gene>
    <name evidence="2" type="ORF">ATY31_00280</name>
</gene>
<name>A0A2S3YVN3_9HYPH</name>
<comment type="caution">
    <text evidence="2">The sequence shown here is derived from an EMBL/GenBank/DDBJ whole genome shotgun (WGS) entry which is preliminary data.</text>
</comment>
<dbReference type="Proteomes" id="UP000237511">
    <property type="component" value="Unassembled WGS sequence"/>
</dbReference>
<dbReference type="EMBL" id="LODU01000001">
    <property type="protein sequence ID" value="POH35709.1"/>
    <property type="molecule type" value="Genomic_DNA"/>
</dbReference>
<evidence type="ECO:0000313" key="2">
    <source>
        <dbReference type="EMBL" id="POH35709.1"/>
    </source>
</evidence>
<keyword evidence="1" id="KW-0472">Membrane</keyword>
<dbReference type="AlphaFoldDB" id="A0A2S3YVN3"/>
<protein>
    <submittedName>
        <fullName evidence="2">Uncharacterized protein</fullName>
    </submittedName>
</protein>
<keyword evidence="1" id="KW-1133">Transmembrane helix</keyword>
<keyword evidence="1" id="KW-0812">Transmembrane</keyword>
<reference evidence="2 3" key="1">
    <citation type="journal article" date="2014" name="Syst. Appl. Microbiol.">
        <title>Microsymbionts of Phaseolus vulgaris in acid and alkaline soils of Mexico.</title>
        <authorList>
            <person name="Verastegui-Valdes M.M."/>
            <person name="Zhang Y.J."/>
            <person name="Rivera-Orduna F.N."/>
            <person name="Cheng H.P."/>
            <person name="Sui X.H."/>
            <person name="Wang E.T."/>
        </authorList>
    </citation>
    <scope>NUCLEOTIDE SEQUENCE [LARGE SCALE GENOMIC DNA]</scope>
    <source>
        <strain evidence="2 3">FG01</strain>
    </source>
</reference>
<feature type="transmembrane region" description="Helical" evidence="1">
    <location>
        <begin position="7"/>
        <end position="30"/>
    </location>
</feature>
<evidence type="ECO:0000313" key="3">
    <source>
        <dbReference type="Proteomes" id="UP000237511"/>
    </source>
</evidence>
<proteinExistence type="predicted"/>